<evidence type="ECO:0000313" key="5">
    <source>
        <dbReference type="EMBL" id="MBD3327236.1"/>
    </source>
</evidence>
<reference evidence="5" key="1">
    <citation type="submission" date="2019-11" db="EMBL/GenBank/DDBJ databases">
        <title>Microbial mats filling the niche in hypersaline microbial mats.</title>
        <authorList>
            <person name="Wong H.L."/>
            <person name="Macleod F.I."/>
            <person name="White R.A. III"/>
            <person name="Burns B.P."/>
        </authorList>
    </citation>
    <scope>NUCLEOTIDE SEQUENCE</scope>
    <source>
        <strain evidence="5">Rbin_158</strain>
    </source>
</reference>
<feature type="chain" id="PRO_5039567537" evidence="3">
    <location>
        <begin position="26"/>
        <end position="318"/>
    </location>
</feature>
<dbReference type="Gene3D" id="3.40.50.2300">
    <property type="match status" value="2"/>
</dbReference>
<evidence type="ECO:0000256" key="3">
    <source>
        <dbReference type="SAM" id="SignalP"/>
    </source>
</evidence>
<name>A0A9D5K0P3_9BACT</name>
<comment type="similarity">
    <text evidence="2">Belongs to the bacterial solute-binding protein 2 family.</text>
</comment>
<dbReference type="PANTHER" id="PTHR30036:SF7">
    <property type="entry name" value="ABC TRANSPORTER PERIPLASMIC-BINDING PROTEIN YPHF"/>
    <property type="match status" value="1"/>
</dbReference>
<dbReference type="PANTHER" id="PTHR30036">
    <property type="entry name" value="D-XYLOSE-BINDING PERIPLASMIC PROTEIN"/>
    <property type="match status" value="1"/>
</dbReference>
<accession>A0A9D5K0P3</accession>
<dbReference type="Pfam" id="PF13407">
    <property type="entry name" value="Peripla_BP_4"/>
    <property type="match status" value="1"/>
</dbReference>
<proteinExistence type="inferred from homology"/>
<organism evidence="5 6">
    <name type="scientific">candidate division KSB3 bacterium</name>
    <dbReference type="NCBI Taxonomy" id="2044937"/>
    <lineage>
        <taxon>Bacteria</taxon>
        <taxon>candidate division KSB3</taxon>
    </lineage>
</organism>
<feature type="signal peptide" evidence="3">
    <location>
        <begin position="1"/>
        <end position="25"/>
    </location>
</feature>
<comment type="caution">
    <text evidence="5">The sequence shown here is derived from an EMBL/GenBank/DDBJ whole genome shotgun (WGS) entry which is preliminary data.</text>
</comment>
<protein>
    <submittedName>
        <fullName evidence="5">Substrate-binding domain-containing protein</fullName>
    </submittedName>
</protein>
<gene>
    <name evidence="5" type="ORF">GF339_21800</name>
</gene>
<dbReference type="InterPro" id="IPR050555">
    <property type="entry name" value="Bact_Solute-Bind_Prot2"/>
</dbReference>
<dbReference type="InterPro" id="IPR028082">
    <property type="entry name" value="Peripla_BP_I"/>
</dbReference>
<dbReference type="GO" id="GO:0030288">
    <property type="term" value="C:outer membrane-bounded periplasmic space"/>
    <property type="evidence" value="ECO:0007669"/>
    <property type="project" value="TreeGrafter"/>
</dbReference>
<dbReference type="CDD" id="cd06312">
    <property type="entry name" value="PBP1_ABC_sugar_binding-like"/>
    <property type="match status" value="1"/>
</dbReference>
<dbReference type="GO" id="GO:0030246">
    <property type="term" value="F:carbohydrate binding"/>
    <property type="evidence" value="ECO:0007669"/>
    <property type="project" value="TreeGrafter"/>
</dbReference>
<evidence type="ECO:0000256" key="1">
    <source>
        <dbReference type="ARBA" id="ARBA00004196"/>
    </source>
</evidence>
<evidence type="ECO:0000313" key="6">
    <source>
        <dbReference type="Proteomes" id="UP000649604"/>
    </source>
</evidence>
<dbReference type="Proteomes" id="UP000649604">
    <property type="component" value="Unassembled WGS sequence"/>
</dbReference>
<feature type="domain" description="Periplasmic binding protein" evidence="4">
    <location>
        <begin position="39"/>
        <end position="283"/>
    </location>
</feature>
<evidence type="ECO:0000259" key="4">
    <source>
        <dbReference type="Pfam" id="PF13407"/>
    </source>
</evidence>
<sequence>MKHLFKTLIMSVLITALISMGGLAAAQSDVRLVAVSHGPDADSFWTTVHNCLNLAAKDMNVDLEYRNPPTGDLADMARIIEQSVASNPDGLIVTIADFDVLKGPISDAVKKGIPVISMNTGTVEQAKELGLIMHIGQSEYEAGFKSGQRAKEEGITSFLCVNHYIFAPPSVDRCQGFADGLGIELGDQMIDSGQDPSEIKNKVKAYMRTHPDTDAILTLGPQSAHPTIAAVEEMGMAGGKIFFATFDVSPQIIDAIKNDTIQFAIDQQPFLQGYLPVVFLANYKRYGVMPAEDIISSGPGFITKENVGIVEEYAGEYR</sequence>
<dbReference type="SUPFAM" id="SSF53822">
    <property type="entry name" value="Periplasmic binding protein-like I"/>
    <property type="match status" value="1"/>
</dbReference>
<dbReference type="AlphaFoldDB" id="A0A9D5K0P3"/>
<keyword evidence="3" id="KW-0732">Signal</keyword>
<dbReference type="InterPro" id="IPR025997">
    <property type="entry name" value="SBP_2_dom"/>
</dbReference>
<comment type="subcellular location">
    <subcellularLocation>
        <location evidence="1">Cell envelope</location>
    </subcellularLocation>
</comment>
<dbReference type="EMBL" id="WJJP01000711">
    <property type="protein sequence ID" value="MBD3327236.1"/>
    <property type="molecule type" value="Genomic_DNA"/>
</dbReference>
<evidence type="ECO:0000256" key="2">
    <source>
        <dbReference type="ARBA" id="ARBA00007639"/>
    </source>
</evidence>